<gene>
    <name evidence="1" type="ORF">HF878_08315</name>
</gene>
<accession>A0A848BE26</accession>
<keyword evidence="2" id="KW-1185">Reference proteome</keyword>
<protein>
    <submittedName>
        <fullName evidence="1">Uncharacterized protein</fullName>
    </submittedName>
</protein>
<dbReference type="RefSeq" id="WP_170077789.1">
    <property type="nucleotide sequence ID" value="NZ_JABAFA010000032.1"/>
</dbReference>
<proteinExistence type="predicted"/>
<name>A0A848BE26_9FIRM</name>
<dbReference type="EMBL" id="JABAFA010000032">
    <property type="protein sequence ID" value="NMD99467.1"/>
    <property type="molecule type" value="Genomic_DNA"/>
</dbReference>
<evidence type="ECO:0000313" key="1">
    <source>
        <dbReference type="EMBL" id="NMD99467.1"/>
    </source>
</evidence>
<organism evidence="1 2">
    <name type="scientific">Selenomonas bovis</name>
    <dbReference type="NCBI Taxonomy" id="416586"/>
    <lineage>
        <taxon>Bacteria</taxon>
        <taxon>Bacillati</taxon>
        <taxon>Bacillota</taxon>
        <taxon>Negativicutes</taxon>
        <taxon>Selenomonadales</taxon>
        <taxon>Selenomonadaceae</taxon>
        <taxon>Selenomonas</taxon>
    </lineage>
</organism>
<reference evidence="1 2" key="1">
    <citation type="submission" date="2020-04" db="EMBL/GenBank/DDBJ databases">
        <authorList>
            <person name="Hitch T.C.A."/>
            <person name="Wylensek D."/>
            <person name="Clavel T."/>
        </authorList>
    </citation>
    <scope>NUCLEOTIDE SEQUENCE [LARGE SCALE GENOMIC DNA]</scope>
    <source>
        <strain evidence="1 2">PG-130-P53-12</strain>
    </source>
</reference>
<sequence length="302" mass="33958">MVNEPGKIKEQLESVYEYCFVETVPYAFFKPNPARDIAVNLRAKEYRCPACGKVTRVPYRYHGDTYFSKGKLAAERRTYDKLGLDFPTMGRIAAGEPFVNEAVGYCAACAKERLGASEDPAQRVVNLAQQLHRADALVATAARLAMEEALRRWLAAADAETLRQFDVSTLEKTRDLICAIMLDDTAGPEQALADYRAVVRHVQETCAQLLALLPEVFTASVARSTHAPESMSDKVYHEYTVAFAAADAPREEFYFPRRVEKQRLSMFLEQPRVASLAELFSEVGFHGEWLDLFTARVRELAD</sequence>
<comment type="caution">
    <text evidence="1">The sequence shown here is derived from an EMBL/GenBank/DDBJ whole genome shotgun (WGS) entry which is preliminary data.</text>
</comment>
<dbReference type="AlphaFoldDB" id="A0A848BE26"/>
<dbReference type="Proteomes" id="UP000543804">
    <property type="component" value="Unassembled WGS sequence"/>
</dbReference>
<evidence type="ECO:0000313" key="2">
    <source>
        <dbReference type="Proteomes" id="UP000543804"/>
    </source>
</evidence>